<reference evidence="2 3" key="1">
    <citation type="submission" date="2016-02" db="EMBL/GenBank/DDBJ databases">
        <title>Species-wide whole genome sequencing reveals diversity, host range in Lonsdalea quercina.</title>
        <authorList>
            <person name="Li Y."/>
        </authorList>
    </citation>
    <scope>NUCLEOTIDE SEQUENCE [LARGE SCALE GENOMIC DNA]</scope>
    <source>
        <strain evidence="2 3">LMG 26264</strain>
    </source>
</reference>
<evidence type="ECO:0000313" key="3">
    <source>
        <dbReference type="Proteomes" id="UP000194020"/>
    </source>
</evidence>
<accession>A0A1X3RK87</accession>
<comment type="caution">
    <text evidence="2">The sequence shown here is derived from an EMBL/GenBank/DDBJ whole genome shotgun (WGS) entry which is preliminary data.</text>
</comment>
<proteinExistence type="predicted"/>
<sequence length="88" mass="9704">MKPLVKGSKEWNQAVKDAKLATSNSEKFQVKVRTSSDAKAFLKETQGNMNRYKAHTQSGRADGVAKYPKGYEQHMGPEGGLGDNPHIK</sequence>
<evidence type="ECO:0000313" key="2">
    <source>
        <dbReference type="EMBL" id="OSN02221.1"/>
    </source>
</evidence>
<organism evidence="2 3">
    <name type="scientific">Lonsdalea iberica</name>
    <dbReference type="NCBI Taxonomy" id="1082703"/>
    <lineage>
        <taxon>Bacteria</taxon>
        <taxon>Pseudomonadati</taxon>
        <taxon>Pseudomonadota</taxon>
        <taxon>Gammaproteobacteria</taxon>
        <taxon>Enterobacterales</taxon>
        <taxon>Pectobacteriaceae</taxon>
        <taxon>Lonsdalea</taxon>
    </lineage>
</organism>
<protein>
    <submittedName>
        <fullName evidence="2">Uncharacterized protein</fullName>
    </submittedName>
</protein>
<dbReference type="Proteomes" id="UP000194020">
    <property type="component" value="Unassembled WGS sequence"/>
</dbReference>
<dbReference type="AlphaFoldDB" id="A0A1X3RK87"/>
<dbReference type="EMBL" id="LUTP01000098">
    <property type="protein sequence ID" value="OSN02221.1"/>
    <property type="molecule type" value="Genomic_DNA"/>
</dbReference>
<dbReference type="RefSeq" id="WP_094110354.1">
    <property type="nucleotide sequence ID" value="NZ_LUTP01000098.1"/>
</dbReference>
<evidence type="ECO:0000256" key="1">
    <source>
        <dbReference type="SAM" id="MobiDB-lite"/>
    </source>
</evidence>
<gene>
    <name evidence="2" type="ORF">AU511_16440</name>
</gene>
<feature type="compositionally biased region" description="Polar residues" evidence="1">
    <location>
        <begin position="48"/>
        <end position="59"/>
    </location>
</feature>
<feature type="region of interest" description="Disordered" evidence="1">
    <location>
        <begin position="48"/>
        <end position="88"/>
    </location>
</feature>
<dbReference type="OrthoDB" id="9816400at2"/>
<name>A0A1X3RK87_9GAMM</name>